<evidence type="ECO:0000313" key="2">
    <source>
        <dbReference type="EMBL" id="ROW11112.1"/>
    </source>
</evidence>
<accession>A0A423X5E2</accession>
<proteinExistence type="predicted"/>
<comment type="caution">
    <text evidence="2">The sequence shown here is derived from an EMBL/GenBank/DDBJ whole genome shotgun (WGS) entry which is preliminary data.</text>
</comment>
<feature type="region of interest" description="Disordered" evidence="1">
    <location>
        <begin position="263"/>
        <end position="284"/>
    </location>
</feature>
<reference evidence="2 3" key="1">
    <citation type="submission" date="2015-09" db="EMBL/GenBank/DDBJ databases">
        <title>Host preference determinants of Valsa canker pathogens revealed by comparative genomics.</title>
        <authorList>
            <person name="Yin Z."/>
            <person name="Huang L."/>
        </authorList>
    </citation>
    <scope>NUCLEOTIDE SEQUENCE [LARGE SCALE GENOMIC DNA]</scope>
    <source>
        <strain evidence="2 3">03-1</strain>
    </source>
</reference>
<dbReference type="EMBL" id="LKEA01000002">
    <property type="protein sequence ID" value="ROW11112.1"/>
    <property type="molecule type" value="Genomic_DNA"/>
</dbReference>
<sequence>MLDRFKAFTEHCAVKEAARLGALEVRIMQVTRSLRPSLSIACQLEVMDGSTRSSLISQQLSPRQKHPESIIPQSINHGRLSLRFMDADLENFPIKLPSVLFTMAAMHDFTEGTGVGIRKPDHYHATYHIKSTEWGQKKVHVYLRDWKAMTEPISSIVFIQNHGSLGVENAGIDPTAYQAIWHSNLSFGLRPAWLVAKGKTLDNLEGKPALDLEAKVTFKYINDRATEFQAAVEDTDTLPLKPCIAKLGVHMYTKFSPIVAEDSGAGKAPSRKGQFHQMDYKERR</sequence>
<protein>
    <submittedName>
        <fullName evidence="2">Uncharacterized protein</fullName>
    </submittedName>
</protein>
<name>A0A423X5E2_9PEZI</name>
<organism evidence="2 3">
    <name type="scientific">Cytospora schulzeri</name>
    <dbReference type="NCBI Taxonomy" id="448051"/>
    <lineage>
        <taxon>Eukaryota</taxon>
        <taxon>Fungi</taxon>
        <taxon>Dikarya</taxon>
        <taxon>Ascomycota</taxon>
        <taxon>Pezizomycotina</taxon>
        <taxon>Sordariomycetes</taxon>
        <taxon>Sordariomycetidae</taxon>
        <taxon>Diaporthales</taxon>
        <taxon>Cytosporaceae</taxon>
        <taxon>Cytospora</taxon>
    </lineage>
</organism>
<keyword evidence="3" id="KW-1185">Reference proteome</keyword>
<dbReference type="Proteomes" id="UP000283895">
    <property type="component" value="Unassembled WGS sequence"/>
</dbReference>
<evidence type="ECO:0000256" key="1">
    <source>
        <dbReference type="SAM" id="MobiDB-lite"/>
    </source>
</evidence>
<evidence type="ECO:0000313" key="3">
    <source>
        <dbReference type="Proteomes" id="UP000283895"/>
    </source>
</evidence>
<gene>
    <name evidence="2" type="ORF">VMCG_00959</name>
</gene>
<dbReference type="AlphaFoldDB" id="A0A423X5E2"/>